<dbReference type="KEGG" id="lbc:LACBIDRAFT_303124"/>
<dbReference type="RefSeq" id="XP_001883988.1">
    <property type="nucleotide sequence ID" value="XM_001883953.1"/>
</dbReference>
<reference evidence="1 2" key="1">
    <citation type="journal article" date="2008" name="Nature">
        <title>The genome of Laccaria bicolor provides insights into mycorrhizal symbiosis.</title>
        <authorList>
            <person name="Martin F."/>
            <person name="Aerts A."/>
            <person name="Ahren D."/>
            <person name="Brun A."/>
            <person name="Danchin E.G.J."/>
            <person name="Duchaussoy F."/>
            <person name="Gibon J."/>
            <person name="Kohler A."/>
            <person name="Lindquist E."/>
            <person name="Pereda V."/>
            <person name="Salamov A."/>
            <person name="Shapiro H.J."/>
            <person name="Wuyts J."/>
            <person name="Blaudez D."/>
            <person name="Buee M."/>
            <person name="Brokstein P."/>
            <person name="Canbaeck B."/>
            <person name="Cohen D."/>
            <person name="Courty P.E."/>
            <person name="Coutinho P.M."/>
            <person name="Delaruelle C."/>
            <person name="Detter J.C."/>
            <person name="Deveau A."/>
            <person name="DiFazio S."/>
            <person name="Duplessis S."/>
            <person name="Fraissinet-Tachet L."/>
            <person name="Lucic E."/>
            <person name="Frey-Klett P."/>
            <person name="Fourrey C."/>
            <person name="Feussner I."/>
            <person name="Gay G."/>
            <person name="Grimwood J."/>
            <person name="Hoegger P.J."/>
            <person name="Jain P."/>
            <person name="Kilaru S."/>
            <person name="Labbe J."/>
            <person name="Lin Y.C."/>
            <person name="Legue V."/>
            <person name="Le Tacon F."/>
            <person name="Marmeisse R."/>
            <person name="Melayah D."/>
            <person name="Montanini B."/>
            <person name="Muratet M."/>
            <person name="Nehls U."/>
            <person name="Niculita-Hirzel H."/>
            <person name="Oudot-Le Secq M.P."/>
            <person name="Peter M."/>
            <person name="Quesneville H."/>
            <person name="Rajashekar B."/>
            <person name="Reich M."/>
            <person name="Rouhier N."/>
            <person name="Schmutz J."/>
            <person name="Yin T."/>
            <person name="Chalot M."/>
            <person name="Henrissat B."/>
            <person name="Kuees U."/>
            <person name="Lucas S."/>
            <person name="Van de Peer Y."/>
            <person name="Podila G.K."/>
            <person name="Polle A."/>
            <person name="Pukkila P.J."/>
            <person name="Richardson P.M."/>
            <person name="Rouze P."/>
            <person name="Sanders I.R."/>
            <person name="Stajich J.E."/>
            <person name="Tunlid A."/>
            <person name="Tuskan G."/>
            <person name="Grigoriev I.V."/>
        </authorList>
    </citation>
    <scope>NUCLEOTIDE SEQUENCE [LARGE SCALE GENOMIC DNA]</scope>
    <source>
        <strain evidence="2">S238N-H82 / ATCC MYA-4686</strain>
    </source>
</reference>
<keyword evidence="2" id="KW-1185">Reference proteome</keyword>
<dbReference type="Proteomes" id="UP000001194">
    <property type="component" value="Unassembled WGS sequence"/>
</dbReference>
<dbReference type="AlphaFoldDB" id="B0DIZ4"/>
<gene>
    <name evidence="1" type="ORF">LACBIDRAFT_303124</name>
</gene>
<evidence type="ECO:0000313" key="2">
    <source>
        <dbReference type="Proteomes" id="UP000001194"/>
    </source>
</evidence>
<dbReference type="EMBL" id="DS547113">
    <property type="protein sequence ID" value="EDR05430.1"/>
    <property type="molecule type" value="Genomic_DNA"/>
</dbReference>
<dbReference type="InParanoid" id="B0DIZ4"/>
<dbReference type="HOGENOM" id="CLU_2961198_0_0_1"/>
<dbReference type="GeneID" id="6079493"/>
<protein>
    <submittedName>
        <fullName evidence="1">Predicted protein</fullName>
    </submittedName>
</protein>
<proteinExistence type="predicted"/>
<organism evidence="2">
    <name type="scientific">Laccaria bicolor (strain S238N-H82 / ATCC MYA-4686)</name>
    <name type="common">Bicoloured deceiver</name>
    <name type="synonym">Laccaria laccata var. bicolor</name>
    <dbReference type="NCBI Taxonomy" id="486041"/>
    <lineage>
        <taxon>Eukaryota</taxon>
        <taxon>Fungi</taxon>
        <taxon>Dikarya</taxon>
        <taxon>Basidiomycota</taxon>
        <taxon>Agaricomycotina</taxon>
        <taxon>Agaricomycetes</taxon>
        <taxon>Agaricomycetidae</taxon>
        <taxon>Agaricales</taxon>
        <taxon>Agaricineae</taxon>
        <taxon>Hydnangiaceae</taxon>
        <taxon>Laccaria</taxon>
    </lineage>
</organism>
<evidence type="ECO:0000313" key="1">
    <source>
        <dbReference type="EMBL" id="EDR05430.1"/>
    </source>
</evidence>
<accession>B0DIZ4</accession>
<sequence>MMKTALRDFLSDRLVTVCVTIHGNRCRSSLLLTHTAHNFSLCDAFSDLKQHIHCVLVLG</sequence>
<name>B0DIZ4_LACBS</name>